<comment type="caution">
    <text evidence="1">The sequence shown here is derived from an EMBL/GenBank/DDBJ whole genome shotgun (WGS) entry which is preliminary data.</text>
</comment>
<gene>
    <name evidence="1" type="ORF">DFV45_18885</name>
</gene>
<protein>
    <submittedName>
        <fullName evidence="1">Uncharacterized protein</fullName>
    </submittedName>
</protein>
<reference evidence="1" key="1">
    <citation type="submission" date="2018-07" db="EMBL/GenBank/DDBJ databases">
        <authorList>
            <person name="Ashton P.M."/>
            <person name="Dallman T."/>
            <person name="Nair S."/>
            <person name="De Pinna E."/>
            <person name="Peters T."/>
            <person name="Grant K."/>
        </authorList>
    </citation>
    <scope>NUCLEOTIDE SEQUENCE</scope>
    <source>
        <strain evidence="1">314979</strain>
    </source>
</reference>
<dbReference type="EMBL" id="AAHHUY010000019">
    <property type="protein sequence ID" value="EBW2508500.1"/>
    <property type="molecule type" value="Genomic_DNA"/>
</dbReference>
<name>A0A5W1VAN8_SALET</name>
<sequence length="66" mass="7560">MTLVNGGNAGWRVAYPAYRKHSFVGRISNAPSGNSLTHGPCDPIRQFPQLTLLLRKRRYQRFARFL</sequence>
<dbReference type="AlphaFoldDB" id="A0A5W1VAN8"/>
<evidence type="ECO:0000313" key="1">
    <source>
        <dbReference type="EMBL" id="EBW2508500.1"/>
    </source>
</evidence>
<proteinExistence type="predicted"/>
<accession>A0A5W1VAN8</accession>
<organism evidence="1">
    <name type="scientific">Salmonella enterica subsp. enterica serovar Stanleyville</name>
    <dbReference type="NCBI Taxonomy" id="286782"/>
    <lineage>
        <taxon>Bacteria</taxon>
        <taxon>Pseudomonadati</taxon>
        <taxon>Pseudomonadota</taxon>
        <taxon>Gammaproteobacteria</taxon>
        <taxon>Enterobacterales</taxon>
        <taxon>Enterobacteriaceae</taxon>
        <taxon>Salmonella</taxon>
    </lineage>
</organism>